<evidence type="ECO:0000256" key="3">
    <source>
        <dbReference type="ARBA" id="ARBA00022801"/>
    </source>
</evidence>
<proteinExistence type="inferred from homology"/>
<evidence type="ECO:0000313" key="5">
    <source>
        <dbReference type="EMBL" id="KAK6539905.1"/>
    </source>
</evidence>
<evidence type="ECO:0000256" key="2">
    <source>
        <dbReference type="ARBA" id="ARBA00012632"/>
    </source>
</evidence>
<dbReference type="PROSITE" id="PS00616">
    <property type="entry name" value="HIS_ACID_PHOSPHAT_1"/>
    <property type="match status" value="1"/>
</dbReference>
<evidence type="ECO:0000313" key="6">
    <source>
        <dbReference type="Proteomes" id="UP001365542"/>
    </source>
</evidence>
<dbReference type="Proteomes" id="UP001365542">
    <property type="component" value="Unassembled WGS sequence"/>
</dbReference>
<protein>
    <recommendedName>
        <fullName evidence="2">3-phytase</fullName>
        <ecNumber evidence="2">3.1.3.8</ecNumber>
    </recommendedName>
</protein>
<dbReference type="PANTHER" id="PTHR11567:SF110">
    <property type="entry name" value="2-PHOSPHOXYLOSE PHOSPHATASE 1"/>
    <property type="match status" value="1"/>
</dbReference>
<dbReference type="Gene3D" id="3.40.50.1240">
    <property type="entry name" value="Phosphoglycerate mutase-like"/>
    <property type="match status" value="1"/>
</dbReference>
<name>A0AAV9XCU8_9PEZI</name>
<sequence length="472" mass="52681">MTTLQVKPPYTAEQLKELYPSNLVLEQVQVIFRHGERTPVSSRFQETGLPVYWPYCNAARHFTVAIRDENGGFSTLGYERMLETYGRRGHPKSIVGPTGNAETLCLAGELTDKGRETTLALGMRLRHLYMDQLKFLPTEIQDINDVYLRATPVPRAGESLQQVFAGMFPKGAISASAGIPKIWHRNVADENLMPNETVCRRYRQLQNAFGLAAAEKWNNSEELKYVSSKLGKYMADGTVKVDGSPRLTGIMDTIASTAAHGPLTKLPALFYEDGIWERIENAIVEEWFRGYEDSLAVRRLGVGSLLGDIRDRMLYKSTGFSKIAGECPIKLALMGCHDTTVGGALAALGAFDWKWPPYTSSVAFELFSSSGEKRAATSSTLTGWLQKFGFKSSGADPAMLKGWYVRLRYNDTPVQVRYCKAPGRHLEGNPQFCTLEAFKEVVDKITPEDWKTECLPHTDENKDTLPPVEKAE</sequence>
<evidence type="ECO:0000256" key="1">
    <source>
        <dbReference type="ARBA" id="ARBA00005375"/>
    </source>
</evidence>
<dbReference type="InterPro" id="IPR029033">
    <property type="entry name" value="His_PPase_superfam"/>
</dbReference>
<dbReference type="EC" id="3.1.3.8" evidence="2"/>
<dbReference type="EMBL" id="JAVHJO010000005">
    <property type="protein sequence ID" value="KAK6539905.1"/>
    <property type="molecule type" value="Genomic_DNA"/>
</dbReference>
<evidence type="ECO:0000256" key="4">
    <source>
        <dbReference type="SAM" id="MobiDB-lite"/>
    </source>
</evidence>
<accession>A0AAV9XCU8</accession>
<reference evidence="5 6" key="1">
    <citation type="submission" date="2019-10" db="EMBL/GenBank/DDBJ databases">
        <authorList>
            <person name="Palmer J.M."/>
        </authorList>
    </citation>
    <scope>NUCLEOTIDE SEQUENCE [LARGE SCALE GENOMIC DNA]</scope>
    <source>
        <strain evidence="5 6">TWF694</strain>
    </source>
</reference>
<keyword evidence="6" id="KW-1185">Reference proteome</keyword>
<dbReference type="InterPro" id="IPR050645">
    <property type="entry name" value="Histidine_acid_phosphatase"/>
</dbReference>
<dbReference type="InterPro" id="IPR000560">
    <property type="entry name" value="His_Pase_clade-2"/>
</dbReference>
<comment type="similarity">
    <text evidence="1">Belongs to the histidine acid phosphatase family.</text>
</comment>
<keyword evidence="3" id="KW-0378">Hydrolase</keyword>
<feature type="region of interest" description="Disordered" evidence="4">
    <location>
        <begin position="453"/>
        <end position="472"/>
    </location>
</feature>
<dbReference type="Pfam" id="PF00328">
    <property type="entry name" value="His_Phos_2"/>
    <property type="match status" value="1"/>
</dbReference>
<dbReference type="InterPro" id="IPR033379">
    <property type="entry name" value="Acid_Pase_AS"/>
</dbReference>
<dbReference type="CDD" id="cd07061">
    <property type="entry name" value="HP_HAP_like"/>
    <property type="match status" value="1"/>
</dbReference>
<dbReference type="PANTHER" id="PTHR11567">
    <property type="entry name" value="ACID PHOSPHATASE-RELATED"/>
    <property type="match status" value="1"/>
</dbReference>
<gene>
    <name evidence="5" type="ORF">TWF694_008740</name>
</gene>
<organism evidence="5 6">
    <name type="scientific">Orbilia ellipsospora</name>
    <dbReference type="NCBI Taxonomy" id="2528407"/>
    <lineage>
        <taxon>Eukaryota</taxon>
        <taxon>Fungi</taxon>
        <taxon>Dikarya</taxon>
        <taxon>Ascomycota</taxon>
        <taxon>Pezizomycotina</taxon>
        <taxon>Orbiliomycetes</taxon>
        <taxon>Orbiliales</taxon>
        <taxon>Orbiliaceae</taxon>
        <taxon>Orbilia</taxon>
    </lineage>
</organism>
<dbReference type="GO" id="GO:0016158">
    <property type="term" value="F:inositol hexakisphosphate 3-phosphatase activity"/>
    <property type="evidence" value="ECO:0007669"/>
    <property type="project" value="UniProtKB-EC"/>
</dbReference>
<dbReference type="AlphaFoldDB" id="A0AAV9XCU8"/>
<dbReference type="SUPFAM" id="SSF53254">
    <property type="entry name" value="Phosphoglycerate mutase-like"/>
    <property type="match status" value="1"/>
</dbReference>
<comment type="caution">
    <text evidence="5">The sequence shown here is derived from an EMBL/GenBank/DDBJ whole genome shotgun (WGS) entry which is preliminary data.</text>
</comment>